<reference evidence="1" key="1">
    <citation type="submission" date="2021-12" db="EMBL/GenBank/DDBJ databases">
        <authorList>
            <person name="Lee J.-H."/>
            <person name="Kim S.-B."/>
        </authorList>
    </citation>
    <scope>NUCLEOTIDE SEQUENCE</scope>
    <source>
        <strain evidence="1">NR30</strain>
    </source>
</reference>
<dbReference type="Pfam" id="PF13489">
    <property type="entry name" value="Methyltransf_23"/>
    <property type="match status" value="1"/>
</dbReference>
<dbReference type="AlphaFoldDB" id="A0A9Q3Z503"/>
<protein>
    <submittedName>
        <fullName evidence="1">Class I SAM-dependent methyltransferase</fullName>
    </submittedName>
</protein>
<accession>A0A9Q3Z503</accession>
<evidence type="ECO:0000313" key="2">
    <source>
        <dbReference type="Proteomes" id="UP001108029"/>
    </source>
</evidence>
<dbReference type="InterPro" id="IPR029063">
    <property type="entry name" value="SAM-dependent_MTases_sf"/>
</dbReference>
<comment type="caution">
    <text evidence="1">The sequence shown here is derived from an EMBL/GenBank/DDBJ whole genome shotgun (WGS) entry which is preliminary data.</text>
</comment>
<name>A0A9Q3Z503_9ACTN</name>
<proteinExistence type="predicted"/>
<organism evidence="1 2">
    <name type="scientific">Streptomyces guryensis</name>
    <dbReference type="NCBI Taxonomy" id="2886947"/>
    <lineage>
        <taxon>Bacteria</taxon>
        <taxon>Bacillati</taxon>
        <taxon>Actinomycetota</taxon>
        <taxon>Actinomycetes</taxon>
        <taxon>Kitasatosporales</taxon>
        <taxon>Streptomycetaceae</taxon>
        <taxon>Streptomyces</taxon>
    </lineage>
</organism>
<keyword evidence="2" id="KW-1185">Reference proteome</keyword>
<dbReference type="GO" id="GO:0008168">
    <property type="term" value="F:methyltransferase activity"/>
    <property type="evidence" value="ECO:0007669"/>
    <property type="project" value="UniProtKB-KW"/>
</dbReference>
<dbReference type="EMBL" id="JAJSBI010000004">
    <property type="protein sequence ID" value="MCD9874228.1"/>
    <property type="molecule type" value="Genomic_DNA"/>
</dbReference>
<dbReference type="Proteomes" id="UP001108029">
    <property type="component" value="Unassembled WGS sequence"/>
</dbReference>
<keyword evidence="1" id="KW-0489">Methyltransferase</keyword>
<dbReference type="Gene3D" id="3.40.50.150">
    <property type="entry name" value="Vaccinia Virus protein VP39"/>
    <property type="match status" value="1"/>
</dbReference>
<sequence>MTALSTHVSARERRRYHSTARAVLRLLPEPESWLDVGTGDAHFPGAARELFPYTSFDGLDPTPRVSYACHAERVEEAFVGHVTDPHITTILRARYDVVTLLQDRSPVPDLRAELRAALTLVRRGGLLLVEAPATRSNALRAQLDSWNCPVVATSRHLLGEFPYTHRLVARRIGRAARSAP</sequence>
<evidence type="ECO:0000313" key="1">
    <source>
        <dbReference type="EMBL" id="MCD9874228.1"/>
    </source>
</evidence>
<dbReference type="RefSeq" id="WP_232648278.1">
    <property type="nucleotide sequence ID" value="NZ_JAJSBI010000004.1"/>
</dbReference>
<gene>
    <name evidence="1" type="ORF">LJ657_11160</name>
</gene>
<keyword evidence="1" id="KW-0808">Transferase</keyword>
<dbReference type="SUPFAM" id="SSF53335">
    <property type="entry name" value="S-adenosyl-L-methionine-dependent methyltransferases"/>
    <property type="match status" value="1"/>
</dbReference>
<dbReference type="GO" id="GO:0032259">
    <property type="term" value="P:methylation"/>
    <property type="evidence" value="ECO:0007669"/>
    <property type="project" value="UniProtKB-KW"/>
</dbReference>